<dbReference type="CDD" id="cd05401">
    <property type="entry name" value="NT_GlnE_GlnD_like"/>
    <property type="match status" value="2"/>
</dbReference>
<evidence type="ECO:0000256" key="5">
    <source>
        <dbReference type="ARBA" id="ARBA00022842"/>
    </source>
</evidence>
<comment type="catalytic activity">
    <reaction evidence="7">
        <text>[glutamine synthetase]-L-tyrosine + ATP = [glutamine synthetase]-O(4)-(5'-adenylyl)-L-tyrosine + diphosphate</text>
        <dbReference type="Rhea" id="RHEA:18589"/>
        <dbReference type="Rhea" id="RHEA-COMP:10660"/>
        <dbReference type="Rhea" id="RHEA-COMP:10661"/>
        <dbReference type="ChEBI" id="CHEBI:30616"/>
        <dbReference type="ChEBI" id="CHEBI:33019"/>
        <dbReference type="ChEBI" id="CHEBI:46858"/>
        <dbReference type="ChEBI" id="CHEBI:83624"/>
        <dbReference type="EC" id="2.7.7.42"/>
    </reaction>
</comment>
<evidence type="ECO:0000256" key="3">
    <source>
        <dbReference type="ARBA" id="ARBA00022741"/>
    </source>
</evidence>
<dbReference type="SUPFAM" id="SSF81593">
    <property type="entry name" value="Nucleotidyltransferase substrate binding subunit/domain"/>
    <property type="match status" value="2"/>
</dbReference>
<dbReference type="InterPro" id="IPR005190">
    <property type="entry name" value="GlnE_rpt_dom"/>
</dbReference>
<keyword evidence="6 7" id="KW-0511">Multifunctional enzyme</keyword>
<dbReference type="Proteomes" id="UP000005332">
    <property type="component" value="Unassembled WGS sequence"/>
</dbReference>
<evidence type="ECO:0000256" key="7">
    <source>
        <dbReference type="HAMAP-Rule" id="MF_00802"/>
    </source>
</evidence>
<dbReference type="Pfam" id="PF08335">
    <property type="entry name" value="GlnD_UR_UTase"/>
    <property type="match status" value="2"/>
</dbReference>
<keyword evidence="11" id="KW-1185">Reference proteome</keyword>
<dbReference type="GO" id="GO:0000287">
    <property type="term" value="F:magnesium ion binding"/>
    <property type="evidence" value="ECO:0007669"/>
    <property type="project" value="UniProtKB-UniRule"/>
</dbReference>
<dbReference type="HOGENOM" id="CLU_006233_1_0_11"/>
<keyword evidence="5 7" id="KW-0460">Magnesium</keyword>
<keyword evidence="3 7" id="KW-0547">Nucleotide-binding</keyword>
<evidence type="ECO:0000256" key="4">
    <source>
        <dbReference type="ARBA" id="ARBA00022840"/>
    </source>
</evidence>
<dbReference type="PANTHER" id="PTHR30621">
    <property type="entry name" value="GLUTAMINE SYNTHETASE ADENYLYLTRANSFERASE"/>
    <property type="match status" value="1"/>
</dbReference>
<comment type="cofactor">
    <cofactor evidence="7">
        <name>Mg(2+)</name>
        <dbReference type="ChEBI" id="CHEBI:18420"/>
    </cofactor>
</comment>
<feature type="domain" description="PII-uridylyltransferase/Glutamine-synthetase adenylyltransferase" evidence="9">
    <location>
        <begin position="353"/>
        <end position="472"/>
    </location>
</feature>
<comment type="catalytic activity">
    <reaction evidence="7">
        <text>[glutamine synthetase]-O(4)-(5'-adenylyl)-L-tyrosine + phosphate = [glutamine synthetase]-L-tyrosine + ADP</text>
        <dbReference type="Rhea" id="RHEA:43716"/>
        <dbReference type="Rhea" id="RHEA-COMP:10660"/>
        <dbReference type="Rhea" id="RHEA-COMP:10661"/>
        <dbReference type="ChEBI" id="CHEBI:43474"/>
        <dbReference type="ChEBI" id="CHEBI:46858"/>
        <dbReference type="ChEBI" id="CHEBI:83624"/>
        <dbReference type="ChEBI" id="CHEBI:456216"/>
        <dbReference type="EC" id="2.7.7.89"/>
    </reaction>
</comment>
<comment type="caution">
    <text evidence="10">The sequence shown here is derived from an EMBL/GenBank/DDBJ whole genome shotgun (WGS) entry which is preliminary data.</text>
</comment>
<dbReference type="SUPFAM" id="SSF81301">
    <property type="entry name" value="Nucleotidyltransferase"/>
    <property type="match status" value="2"/>
</dbReference>
<dbReference type="EC" id="2.7.7.89" evidence="7"/>
<evidence type="ECO:0000259" key="8">
    <source>
        <dbReference type="Pfam" id="PF03710"/>
    </source>
</evidence>
<dbReference type="GO" id="GO:0005524">
    <property type="term" value="F:ATP binding"/>
    <property type="evidence" value="ECO:0007669"/>
    <property type="project" value="UniProtKB-UniRule"/>
</dbReference>
<dbReference type="AlphaFoldDB" id="G4CYN9"/>
<evidence type="ECO:0000256" key="6">
    <source>
        <dbReference type="ARBA" id="ARBA00023268"/>
    </source>
</evidence>
<sequence>MVTVDRKSSVTVDLLRLGVMDTEASLAHHQRIAETIGADPSRLTGWEHHLEMSCDPDLALDTLADLSQRSPQLVVDLLGDEDSACRLVRLLGASSELGRHLVAHPDDLAEIAHDPVRRSRDEIRDDLLEVVGAHEDGEFLVAERPTGPAADRLRLANRRHLVRIASRDVGADDPTEVVEDIAGELADLADAVVAAALALTRADCPDHADARLAVIAMGKCGAQELNYISDVDVVHVAEPAREDVSAARAVDIATKLAASVARICSAHSGAGSIWQVDAALRPEGNAGPLVRTMDSMRTYYEKWAKNWEFQALLKARPMAGDLDLGQRFVEMVSPMVWQVGEAEGFVPETRAMRTRVVSCIATREKGREIKLGAGGLRDVEFTAQLLQLVHGRQDESLRVRATLPALRALAAGGYISRGAAERLGEAYRLQRVMEHRVQMFRLRRTHLLPDDEPGLRRLARAVGLHTPDEVRGVWTATSKAVLRAHGQVFYSPVVEAVARIPTEDLRMGPEAAKVRLGALGFHDEDAGLRHIEALTSGTSRAVRIQTALMPAMLAWLADGPSPDNGLLAFRQVSEALGESPWYLRAMRDEGAMAQRLATVLSTSRYAVDVLTRAPETVQVLVDDDLTPLDRDDLTRQMYAVARRHRDVEEAVEAIRAVRRRELFRILVANILNVTDTLRIGRALTDLTGATIDAALSAVSRGVEDAPPIGIVAMGRWGGQELSYGSDADCLFVVGDGPGAGEKASRIVTKLRNLLGRNGADPALILDADLRPEGRSGPMVRSLESYRKYYGKWSSTWESQALLRASHGAGDRDLTTALLECVDNLRYPADGLTAGQLAEIRMLKARMESERIPRGVDPRRHLKLGPGGLSDIEWTAQVIQLQHAGKEPALRTTSTIKALDAALAADHVDEEQHQELCDSWLAASRLRNVIMVVRGRPSDVIPSDSIDLDVIARALGMGRGASEQLIEDHLRHGRRASKVVDAVFWNQ</sequence>
<keyword evidence="2 7" id="KW-0548">Nucleotidyltransferase</keyword>
<keyword evidence="10" id="KW-0436">Ligase</keyword>
<dbReference type="EMBL" id="AGBA01000015">
    <property type="protein sequence ID" value="EGY77287.1"/>
    <property type="molecule type" value="Genomic_DNA"/>
</dbReference>
<keyword evidence="1 7" id="KW-0808">Transferase</keyword>
<feature type="domain" description="PII-uridylyltransferase/Glutamine-synthetase adenylyltransferase" evidence="9">
    <location>
        <begin position="857"/>
        <end position="980"/>
    </location>
</feature>
<organism evidence="10 11">
    <name type="scientific">Cutibacterium avidum ATCC 25577</name>
    <dbReference type="NCBI Taxonomy" id="997355"/>
    <lineage>
        <taxon>Bacteria</taxon>
        <taxon>Bacillati</taxon>
        <taxon>Actinomycetota</taxon>
        <taxon>Actinomycetes</taxon>
        <taxon>Propionibacteriales</taxon>
        <taxon>Propionibacteriaceae</taxon>
        <taxon>Cutibacterium</taxon>
    </lineage>
</organism>
<gene>
    <name evidence="7 10" type="primary">glnE</name>
    <name evidence="10" type="ORF">HMPREF9153_2240</name>
</gene>
<dbReference type="Gene3D" id="1.20.120.330">
    <property type="entry name" value="Nucleotidyltransferases domain 2"/>
    <property type="match status" value="2"/>
</dbReference>
<dbReference type="Pfam" id="PF03710">
    <property type="entry name" value="GlnE"/>
    <property type="match status" value="2"/>
</dbReference>
<feature type="domain" description="Glutamate-ammonia ligase adenylyltransferase repeated" evidence="8">
    <location>
        <begin position="594"/>
        <end position="818"/>
    </location>
</feature>
<evidence type="ECO:0000256" key="1">
    <source>
        <dbReference type="ARBA" id="ARBA00022679"/>
    </source>
</evidence>
<keyword evidence="4 7" id="KW-0067">ATP-binding</keyword>
<feature type="region of interest" description="Adenylyl transferase" evidence="7">
    <location>
        <begin position="501"/>
        <end position="986"/>
    </location>
</feature>
<dbReference type="EC" id="2.7.7.42" evidence="7"/>
<dbReference type="HAMAP" id="MF_00802">
    <property type="entry name" value="GlnE"/>
    <property type="match status" value="1"/>
</dbReference>
<reference evidence="10 11" key="1">
    <citation type="submission" date="2011-06" db="EMBL/GenBank/DDBJ databases">
        <authorList>
            <person name="Muzny D."/>
            <person name="Qin X."/>
            <person name="Deng J."/>
            <person name="Jiang H."/>
            <person name="Liu Y."/>
            <person name="Qu J."/>
            <person name="Song X.-Z."/>
            <person name="Zhang L."/>
            <person name="Thornton R."/>
            <person name="Coyle M."/>
            <person name="Francisco L."/>
            <person name="Jackson L."/>
            <person name="Javaid M."/>
            <person name="Korchina V."/>
            <person name="Kovar C."/>
            <person name="Mata R."/>
            <person name="Mathew T."/>
            <person name="Ngo R."/>
            <person name="Nguyen L."/>
            <person name="Nguyen N."/>
            <person name="Okwuonu G."/>
            <person name="Ongeri F."/>
            <person name="Pham C."/>
            <person name="Simmons D."/>
            <person name="Wilczek-Boney K."/>
            <person name="Hale W."/>
            <person name="Jakkamsetti A."/>
            <person name="Pham P."/>
            <person name="Ruth R."/>
            <person name="San Lucas F."/>
            <person name="Warren J."/>
            <person name="Zhang J."/>
            <person name="Zhao Z."/>
            <person name="Zhou C."/>
            <person name="Zhu D."/>
            <person name="Lee S."/>
            <person name="Bess C."/>
            <person name="Blankenburg K."/>
            <person name="Forbes L."/>
            <person name="Fu Q."/>
            <person name="Gubbala S."/>
            <person name="Hirani K."/>
            <person name="Jayaseelan J.C."/>
            <person name="Lara F."/>
            <person name="Munidasa M."/>
            <person name="Palculict T."/>
            <person name="Patil S."/>
            <person name="Pu L.-L."/>
            <person name="Saada N."/>
            <person name="Tang L."/>
            <person name="Weissenberger G."/>
            <person name="Zhu Y."/>
            <person name="Hemphill L."/>
            <person name="Shang Y."/>
            <person name="Youmans B."/>
            <person name="Ayvaz T."/>
            <person name="Ross M."/>
            <person name="Santibanez J."/>
            <person name="Aqrawi P."/>
            <person name="Gross S."/>
            <person name="Joshi V."/>
            <person name="Fowler G."/>
            <person name="Nazareth L."/>
            <person name="Reid J."/>
            <person name="Worley K."/>
            <person name="Petrosino J."/>
            <person name="Highlander S."/>
            <person name="Gibbs R."/>
        </authorList>
    </citation>
    <scope>NUCLEOTIDE SEQUENCE [LARGE SCALE GENOMIC DNA]</scope>
    <source>
        <strain evidence="10 11">ATCC 25577</strain>
    </source>
</reference>
<dbReference type="GO" id="GO:0005829">
    <property type="term" value="C:cytosol"/>
    <property type="evidence" value="ECO:0007669"/>
    <property type="project" value="TreeGrafter"/>
</dbReference>
<dbReference type="NCBIfam" id="NF010707">
    <property type="entry name" value="PRK14109.1"/>
    <property type="match status" value="1"/>
</dbReference>
<protein>
    <recommendedName>
        <fullName evidence="7">Bifunctional glutamine synthetase adenylyltransferase/adenylyl-removing enzyme</fullName>
    </recommendedName>
    <alternativeName>
        <fullName evidence="7">ATP:glutamine synthetase adenylyltransferase</fullName>
    </alternativeName>
    <alternativeName>
        <fullName evidence="7">ATase</fullName>
    </alternativeName>
    <domain>
        <recommendedName>
            <fullName evidence="7">Glutamine synthetase adenylyl-L-tyrosine phosphorylase</fullName>
            <ecNumber evidence="7">2.7.7.89</ecNumber>
        </recommendedName>
        <alternativeName>
            <fullName evidence="7">Adenylyl removase</fullName>
            <shortName evidence="7">AR</shortName>
            <shortName evidence="7">AT-N</shortName>
        </alternativeName>
    </domain>
    <domain>
        <recommendedName>
            <fullName evidence="7">Glutamine synthetase adenylyl transferase</fullName>
            <ecNumber evidence="7">2.7.7.42</ecNumber>
        </recommendedName>
        <alternativeName>
            <fullName evidence="7">Adenylyl transferase</fullName>
            <shortName evidence="7">AT</shortName>
            <shortName evidence="7">AT-C</shortName>
        </alternativeName>
    </domain>
</protein>
<dbReference type="InterPro" id="IPR023057">
    <property type="entry name" value="GlnE"/>
</dbReference>
<comment type="function">
    <text evidence="7">Involved in the regulation of glutamine synthetase GlnA, a key enzyme in the process to assimilate ammonia. When cellular nitrogen levels are high, the C-terminal adenylyl transferase (AT) inactivates GlnA by covalent transfer of an adenylyl group from ATP to specific tyrosine residue of GlnA, thus reducing its activity. Conversely, when nitrogen levels are low, the N-terminal adenylyl removase (AR) activates GlnA by removing the adenylyl group by phosphorolysis, increasing its activity. The regulatory region of GlnE binds the signal transduction protein PII (GlnB) which indicates the nitrogen status of the cell.</text>
</comment>
<dbReference type="PANTHER" id="PTHR30621:SF0">
    <property type="entry name" value="BIFUNCTIONAL GLUTAMINE SYNTHETASE ADENYLYLTRANSFERASE_ADENYLYL-REMOVING ENZYME"/>
    <property type="match status" value="1"/>
</dbReference>
<evidence type="ECO:0000313" key="11">
    <source>
        <dbReference type="Proteomes" id="UP000005332"/>
    </source>
</evidence>
<dbReference type="InterPro" id="IPR013546">
    <property type="entry name" value="PII_UdlTrfase/GS_AdlTrfase"/>
</dbReference>
<dbReference type="GO" id="GO:0008882">
    <property type="term" value="F:[glutamate-ammonia-ligase] adenylyltransferase activity"/>
    <property type="evidence" value="ECO:0007669"/>
    <property type="project" value="UniProtKB-UniRule"/>
</dbReference>
<comment type="similarity">
    <text evidence="7">Belongs to the GlnE family.</text>
</comment>
<dbReference type="GO" id="GO:0016874">
    <property type="term" value="F:ligase activity"/>
    <property type="evidence" value="ECO:0007669"/>
    <property type="project" value="UniProtKB-KW"/>
</dbReference>
<evidence type="ECO:0000259" key="9">
    <source>
        <dbReference type="Pfam" id="PF08335"/>
    </source>
</evidence>
<proteinExistence type="inferred from homology"/>
<feature type="region of interest" description="Adenylyl removase" evidence="7">
    <location>
        <begin position="1"/>
        <end position="493"/>
    </location>
</feature>
<evidence type="ECO:0000313" key="10">
    <source>
        <dbReference type="EMBL" id="EGY77287.1"/>
    </source>
</evidence>
<dbReference type="PATRIC" id="fig|997355.3.peg.2217"/>
<name>G4CYN9_9ACTN</name>
<dbReference type="Gene3D" id="3.30.460.10">
    <property type="entry name" value="Beta Polymerase, domain 2"/>
    <property type="match status" value="2"/>
</dbReference>
<dbReference type="GO" id="GO:0047388">
    <property type="term" value="F:[glutamine synthetase]-adenylyl-L-tyrosine phosphorylase activity"/>
    <property type="evidence" value="ECO:0007669"/>
    <property type="project" value="UniProtKB-EC"/>
</dbReference>
<accession>G4CYN9</accession>
<feature type="domain" description="Glutamate-ammonia ligase adenylyltransferase repeated" evidence="8">
    <location>
        <begin position="86"/>
        <end position="330"/>
    </location>
</feature>
<evidence type="ECO:0000256" key="2">
    <source>
        <dbReference type="ARBA" id="ARBA00022695"/>
    </source>
</evidence>
<dbReference type="GO" id="GO:0000820">
    <property type="term" value="P:regulation of glutamine family amino acid metabolic process"/>
    <property type="evidence" value="ECO:0007669"/>
    <property type="project" value="UniProtKB-UniRule"/>
</dbReference>
<dbReference type="InterPro" id="IPR043519">
    <property type="entry name" value="NT_sf"/>
</dbReference>